<protein>
    <submittedName>
        <fullName evidence="4">VanW family protein</fullName>
    </submittedName>
</protein>
<sequence>MLRSSLLGEPADTTPTADTTSAGRRRIGRRAALVAGAAGVGFGGLYLAGLLAASDDVPAGTRVSGVDIGGLSRSQAREKLDSSLGGAWSEPVKVSLGDSAGTVHASGISLDSEETVARAAQAGSDPFTVIGRLFTSGDREVEPLIRVDEAKARASLAEEAKTYDRKAREGAVTFHAGEAVPVQPITGRSLDVDGAVEALASAVPGQGEEPVRLPVRTTEPRVGAAEVNRALKEFATPAMSAPVTLTAGGREIEISPATLGKHLTMKPDGDNRLTPALDGKALLADPALASPLALATDKAVNAKLRLDGGRVVVAADGKTGQGITAKALQTAVLPLLTETGAARTGAVDTAKVQPKLTGDNVGRLGIKEKMSTFTVNFEPAPYRVTNIGRAAELINGSVVLPDETWSFNRTVGERTEDNGFVEGIIINNDQFEKAAGGGVSAVATTTFNAIFFAGVKPVEYGAHSFYIERYPEGREATVAWGSLDLRFRNDSGNALYIDAKATDSSVTVTFLGTKKYDSVEAVKGPRTNVKEPATREGASGEKCVPQTPLEGFNVAVDRVFKDGAKEVKRETFKTRYVPRDEVTCDEATDG</sequence>
<accession>V9Z476</accession>
<dbReference type="Pfam" id="PF12229">
    <property type="entry name" value="PG_binding_4"/>
    <property type="match status" value="1"/>
</dbReference>
<proteinExistence type="predicted"/>
<name>V9Z476_9ACTN</name>
<feature type="region of interest" description="Disordered" evidence="1">
    <location>
        <begin position="1"/>
        <end position="24"/>
    </location>
</feature>
<dbReference type="AlphaFoldDB" id="V9Z476"/>
<dbReference type="InterPro" id="IPR052913">
    <property type="entry name" value="Glycopeptide_resist_protein"/>
</dbReference>
<evidence type="ECO:0000256" key="2">
    <source>
        <dbReference type="SAM" id="Phobius"/>
    </source>
</evidence>
<dbReference type="PANTHER" id="PTHR35788">
    <property type="entry name" value="EXPORTED PROTEIN-RELATED"/>
    <property type="match status" value="1"/>
</dbReference>
<evidence type="ECO:0000256" key="1">
    <source>
        <dbReference type="SAM" id="MobiDB-lite"/>
    </source>
</evidence>
<evidence type="ECO:0000259" key="3">
    <source>
        <dbReference type="Pfam" id="PF12229"/>
    </source>
</evidence>
<dbReference type="PANTHER" id="PTHR35788:SF1">
    <property type="entry name" value="EXPORTED PROTEIN"/>
    <property type="match status" value="1"/>
</dbReference>
<dbReference type="EMBL" id="KF602048">
    <property type="protein sequence ID" value="AHE38908.1"/>
    <property type="molecule type" value="Genomic_DNA"/>
</dbReference>
<dbReference type="Pfam" id="PF04294">
    <property type="entry name" value="VanW"/>
    <property type="match status" value="1"/>
</dbReference>
<keyword evidence="4" id="KW-0614">Plasmid</keyword>
<feature type="compositionally biased region" description="Low complexity" evidence="1">
    <location>
        <begin position="10"/>
        <end position="22"/>
    </location>
</feature>
<evidence type="ECO:0000313" key="4">
    <source>
        <dbReference type="EMBL" id="AHE38908.1"/>
    </source>
</evidence>
<dbReference type="InterPro" id="IPR007391">
    <property type="entry name" value="Vancomycin_resist_VanW"/>
</dbReference>
<keyword evidence="2" id="KW-1133">Transmembrane helix</keyword>
<gene>
    <name evidence="4" type="primary">vanW</name>
    <name evidence="4" type="ORF">pFRL3_131c</name>
</gene>
<reference evidence="4" key="1">
    <citation type="submission" date="2013-09" db="EMBL/GenBank/DDBJ databases">
        <title>Complete nucleotide sequence of Streptomyces linear plasmid pFRL3.</title>
        <authorList>
            <person name="Chen Z."/>
            <person name="Fang P."/>
            <person name="Qin Z."/>
        </authorList>
    </citation>
    <scope>NUCLEOTIDE SEQUENCE</scope>
    <source>
        <plasmid evidence="4">pFRL3</plasmid>
    </source>
</reference>
<feature type="transmembrane region" description="Helical" evidence="2">
    <location>
        <begin position="31"/>
        <end position="53"/>
    </location>
</feature>
<geneLocation type="plasmid" evidence="4">
    <name>pFRL3</name>
</geneLocation>
<keyword evidence="2" id="KW-0472">Membrane</keyword>
<organism evidence="4">
    <name type="scientific">Streptomyces sp. FR1</name>
    <dbReference type="NCBI Taxonomy" id="349971"/>
    <lineage>
        <taxon>Bacteria</taxon>
        <taxon>Bacillati</taxon>
        <taxon>Actinomycetota</taxon>
        <taxon>Actinomycetes</taxon>
        <taxon>Kitasatosporales</taxon>
        <taxon>Streptomycetaceae</taxon>
        <taxon>Streptomyces</taxon>
    </lineage>
</organism>
<dbReference type="InterPro" id="IPR022029">
    <property type="entry name" value="YoaR-like_PG-bd"/>
</dbReference>
<keyword evidence="2" id="KW-0812">Transmembrane</keyword>
<dbReference type="RefSeq" id="WP_024126289.1">
    <property type="nucleotide sequence ID" value="NC_023283.1"/>
</dbReference>
<feature type="domain" description="YoaR-like putative peptidoglycan binding" evidence="3">
    <location>
        <begin position="106"/>
        <end position="211"/>
    </location>
</feature>